<dbReference type="Proteomes" id="UP000070501">
    <property type="component" value="Unassembled WGS sequence"/>
</dbReference>
<dbReference type="EMBL" id="KQ964248">
    <property type="protein sequence ID" value="KXJ92813.1"/>
    <property type="molecule type" value="Genomic_DNA"/>
</dbReference>
<dbReference type="OrthoDB" id="10349788at2759"/>
<name>A0A136J6P4_9PEZI</name>
<sequence>MESFPGRRASRWSHRTALIVPDLSTEVARSVSWRSAGPLIVCFRVRRYDYDADLRFDDAVAWRRIRQLAAEKGADGVERQVEGIEGRLLVCWIVKRQGRIIDPRLEFPYSGDDAFERRRERRDAVSAGLSSLLAGPYQYSRDYDIINEPNPLAYLFLPNPYKLPP</sequence>
<protein>
    <submittedName>
        <fullName evidence="1">Uncharacterized protein</fullName>
    </submittedName>
</protein>
<organism evidence="1 2">
    <name type="scientific">Microdochium bolleyi</name>
    <dbReference type="NCBI Taxonomy" id="196109"/>
    <lineage>
        <taxon>Eukaryota</taxon>
        <taxon>Fungi</taxon>
        <taxon>Dikarya</taxon>
        <taxon>Ascomycota</taxon>
        <taxon>Pezizomycotina</taxon>
        <taxon>Sordariomycetes</taxon>
        <taxon>Xylariomycetidae</taxon>
        <taxon>Xylariales</taxon>
        <taxon>Microdochiaceae</taxon>
        <taxon>Microdochium</taxon>
    </lineage>
</organism>
<dbReference type="AlphaFoldDB" id="A0A136J6P4"/>
<proteinExistence type="predicted"/>
<keyword evidence="2" id="KW-1185">Reference proteome</keyword>
<dbReference type="InParanoid" id="A0A136J6P4"/>
<reference evidence="2" key="1">
    <citation type="submission" date="2016-02" db="EMBL/GenBank/DDBJ databases">
        <title>Draft genome sequence of Microdochium bolleyi, a fungal endophyte of beachgrass.</title>
        <authorList>
            <consortium name="DOE Joint Genome Institute"/>
            <person name="David A.S."/>
            <person name="May G."/>
            <person name="Haridas S."/>
            <person name="Lim J."/>
            <person name="Wang M."/>
            <person name="Labutti K."/>
            <person name="Lipzen A."/>
            <person name="Barry K."/>
            <person name="Grigoriev I.V."/>
        </authorList>
    </citation>
    <scope>NUCLEOTIDE SEQUENCE [LARGE SCALE GENOMIC DNA]</scope>
    <source>
        <strain evidence="2">J235TASD1</strain>
    </source>
</reference>
<evidence type="ECO:0000313" key="1">
    <source>
        <dbReference type="EMBL" id="KXJ92813.1"/>
    </source>
</evidence>
<evidence type="ECO:0000313" key="2">
    <source>
        <dbReference type="Proteomes" id="UP000070501"/>
    </source>
</evidence>
<gene>
    <name evidence="1" type="ORF">Micbo1qcDRAFT_160638</name>
</gene>
<accession>A0A136J6P4</accession>